<evidence type="ECO:0000259" key="1">
    <source>
        <dbReference type="PROSITE" id="PS50075"/>
    </source>
</evidence>
<protein>
    <submittedName>
        <fullName evidence="2">Acyl carrier protein</fullName>
    </submittedName>
</protein>
<accession>A0ABR9ASW3</accession>
<dbReference type="PROSITE" id="PS50075">
    <property type="entry name" value="CARRIER"/>
    <property type="match status" value="1"/>
</dbReference>
<dbReference type="Pfam" id="PF00550">
    <property type="entry name" value="PP-binding"/>
    <property type="match status" value="1"/>
</dbReference>
<feature type="domain" description="Carrier" evidence="1">
    <location>
        <begin position="1"/>
        <end position="78"/>
    </location>
</feature>
<dbReference type="RefSeq" id="WP_192023615.1">
    <property type="nucleotide sequence ID" value="NZ_JACYTN010000001.1"/>
</dbReference>
<name>A0ABR9ASW3_9BACL</name>
<evidence type="ECO:0000313" key="2">
    <source>
        <dbReference type="EMBL" id="MBD8497200.1"/>
    </source>
</evidence>
<reference evidence="2 3" key="1">
    <citation type="submission" date="2020-09" db="EMBL/GenBank/DDBJ databases">
        <title>Paenibacillus sp. CAU 1523 isolated from sand of Haeundae Beach.</title>
        <authorList>
            <person name="Kim W."/>
        </authorList>
    </citation>
    <scope>NUCLEOTIDE SEQUENCE [LARGE SCALE GENOMIC DNA]</scope>
    <source>
        <strain evidence="2 3">CAU 1523</strain>
    </source>
</reference>
<dbReference type="EMBL" id="JACYTN010000001">
    <property type="protein sequence ID" value="MBD8497200.1"/>
    <property type="molecule type" value="Genomic_DNA"/>
</dbReference>
<organism evidence="2 3">
    <name type="scientific">Paenibacillus arenosi</name>
    <dbReference type="NCBI Taxonomy" id="2774142"/>
    <lineage>
        <taxon>Bacteria</taxon>
        <taxon>Bacillati</taxon>
        <taxon>Bacillota</taxon>
        <taxon>Bacilli</taxon>
        <taxon>Bacillales</taxon>
        <taxon>Paenibacillaceae</taxon>
        <taxon>Paenibacillus</taxon>
    </lineage>
</organism>
<evidence type="ECO:0000313" key="3">
    <source>
        <dbReference type="Proteomes" id="UP000634529"/>
    </source>
</evidence>
<dbReference type="Proteomes" id="UP000634529">
    <property type="component" value="Unassembled WGS sequence"/>
</dbReference>
<gene>
    <name evidence="2" type="ORF">IFO66_02675</name>
</gene>
<dbReference type="InterPro" id="IPR036736">
    <property type="entry name" value="ACP-like_sf"/>
</dbReference>
<proteinExistence type="predicted"/>
<keyword evidence="3" id="KW-1185">Reference proteome</keyword>
<dbReference type="InterPro" id="IPR009081">
    <property type="entry name" value="PP-bd_ACP"/>
</dbReference>
<comment type="caution">
    <text evidence="2">The sequence shown here is derived from an EMBL/GenBank/DDBJ whole genome shotgun (WGS) entry which is preliminary data.</text>
</comment>
<dbReference type="Gene3D" id="1.10.1200.10">
    <property type="entry name" value="ACP-like"/>
    <property type="match status" value="1"/>
</dbReference>
<sequence>MNDKIIAILSEVKEDPSLLQTLQPTSDIVNDAGLDSLQMINFMLAIEDEFDIQIDFDTFDYDHLASIEIFSAFLRVSKAAQPQT</sequence>
<dbReference type="SUPFAM" id="SSF47336">
    <property type="entry name" value="ACP-like"/>
    <property type="match status" value="1"/>
</dbReference>